<dbReference type="KEGG" id="nsm:JO391_07295"/>
<evidence type="ECO:0000259" key="1">
    <source>
        <dbReference type="Pfam" id="PF10000"/>
    </source>
</evidence>
<dbReference type="InterPro" id="IPR045865">
    <property type="entry name" value="ACT-like_dom_sf"/>
</dbReference>
<reference evidence="3" key="1">
    <citation type="submission" date="2021-02" db="EMBL/GenBank/DDBJ databases">
        <title>Rhodobacter shimadae sp. nov., an aerobic anoxygenic phototrophic bacterium isolated from a hot spring.</title>
        <authorList>
            <person name="Muramatsu S."/>
            <person name="Haruta S."/>
            <person name="Hirose S."/>
            <person name="Hanada S."/>
        </authorList>
    </citation>
    <scope>NUCLEOTIDE SEQUENCE</scope>
    <source>
        <strain evidence="3">N10</strain>
    </source>
</reference>
<evidence type="ECO:0000259" key="2">
    <source>
        <dbReference type="Pfam" id="PF13840"/>
    </source>
</evidence>
<keyword evidence="4" id="KW-1185">Reference proteome</keyword>
<dbReference type="SUPFAM" id="SSF55021">
    <property type="entry name" value="ACT-like"/>
    <property type="match status" value="2"/>
</dbReference>
<name>A0A8G0ZYA9_9RHOB</name>
<dbReference type="EMBL" id="CP069370">
    <property type="protein sequence ID" value="QYZ71302.1"/>
    <property type="molecule type" value="Genomic_DNA"/>
</dbReference>
<dbReference type="AlphaFoldDB" id="A0A8G0ZYA9"/>
<dbReference type="Pfam" id="PF10000">
    <property type="entry name" value="ACT_3"/>
    <property type="match status" value="1"/>
</dbReference>
<dbReference type="PANTHER" id="PTHR39199">
    <property type="entry name" value="BLR5128 PROTEIN"/>
    <property type="match status" value="1"/>
</dbReference>
<sequence>MTGERDLKRLIEGMRPLLDPLDWAYALAPAGTVVPEAWATIREAEGVTVIAPWSELQGRGWPLSGPWARITLTIHSSLDAVGLTAAVSDALAQAGIPANLIAGWHHDHIFLPRDHADAAMAALQTLAGPA</sequence>
<dbReference type="Pfam" id="PF13840">
    <property type="entry name" value="ACT_7"/>
    <property type="match status" value="1"/>
</dbReference>
<evidence type="ECO:0000313" key="3">
    <source>
        <dbReference type="EMBL" id="QYZ71302.1"/>
    </source>
</evidence>
<accession>A0A8G0ZYA9</accession>
<protein>
    <submittedName>
        <fullName evidence="3">ACT domain-containing protein</fullName>
    </submittedName>
</protein>
<feature type="domain" description="DUF2241" evidence="1">
    <location>
        <begin position="2"/>
        <end position="52"/>
    </location>
</feature>
<dbReference type="RefSeq" id="WP_220663762.1">
    <property type="nucleotide sequence ID" value="NZ_CP069370.1"/>
</dbReference>
<gene>
    <name evidence="3" type="ORF">JO391_07295</name>
</gene>
<evidence type="ECO:0000313" key="4">
    <source>
        <dbReference type="Proteomes" id="UP000826300"/>
    </source>
</evidence>
<feature type="domain" description="CASTOR ACT" evidence="2">
    <location>
        <begin position="70"/>
        <end position="124"/>
    </location>
</feature>
<dbReference type="InterPro" id="IPR027795">
    <property type="entry name" value="CASTOR_ACT_dom"/>
</dbReference>
<dbReference type="Gene3D" id="3.30.2130.10">
    <property type="entry name" value="VC0802-like"/>
    <property type="match status" value="1"/>
</dbReference>
<proteinExistence type="predicted"/>
<dbReference type="Proteomes" id="UP000826300">
    <property type="component" value="Chromosome"/>
</dbReference>
<dbReference type="InterPro" id="IPR018717">
    <property type="entry name" value="DUF2241"/>
</dbReference>
<organism evidence="3 4">
    <name type="scientific">Neotabrizicola shimadae</name>
    <dbReference type="NCBI Taxonomy" id="2807096"/>
    <lineage>
        <taxon>Bacteria</taxon>
        <taxon>Pseudomonadati</taxon>
        <taxon>Pseudomonadota</taxon>
        <taxon>Alphaproteobacteria</taxon>
        <taxon>Rhodobacterales</taxon>
        <taxon>Paracoccaceae</taxon>
        <taxon>Neotabrizicola</taxon>
    </lineage>
</organism>
<dbReference type="PANTHER" id="PTHR39199:SF1">
    <property type="entry name" value="BLR5128 PROTEIN"/>
    <property type="match status" value="1"/>
</dbReference>